<protein>
    <recommendedName>
        <fullName evidence="7">Ankyrin</fullName>
    </recommendedName>
</protein>
<feature type="region of interest" description="Disordered" evidence="4">
    <location>
        <begin position="595"/>
        <end position="662"/>
    </location>
</feature>
<feature type="compositionally biased region" description="Basic and acidic residues" evidence="4">
    <location>
        <begin position="747"/>
        <end position="762"/>
    </location>
</feature>
<evidence type="ECO:0000256" key="1">
    <source>
        <dbReference type="ARBA" id="ARBA00022737"/>
    </source>
</evidence>
<dbReference type="InterPro" id="IPR036770">
    <property type="entry name" value="Ankyrin_rpt-contain_sf"/>
</dbReference>
<feature type="region of interest" description="Disordered" evidence="4">
    <location>
        <begin position="747"/>
        <end position="791"/>
    </location>
</feature>
<evidence type="ECO:0000256" key="4">
    <source>
        <dbReference type="SAM" id="MobiDB-lite"/>
    </source>
</evidence>
<feature type="compositionally biased region" description="Low complexity" evidence="4">
    <location>
        <begin position="22"/>
        <end position="41"/>
    </location>
</feature>
<organism evidence="5 6">
    <name type="scientific">Triparma laevis f. longispina</name>
    <dbReference type="NCBI Taxonomy" id="1714387"/>
    <lineage>
        <taxon>Eukaryota</taxon>
        <taxon>Sar</taxon>
        <taxon>Stramenopiles</taxon>
        <taxon>Ochrophyta</taxon>
        <taxon>Bolidophyceae</taxon>
        <taxon>Parmales</taxon>
        <taxon>Triparmaceae</taxon>
        <taxon>Triparma</taxon>
    </lineage>
</organism>
<dbReference type="PROSITE" id="PS50297">
    <property type="entry name" value="ANK_REP_REGION"/>
    <property type="match status" value="3"/>
</dbReference>
<dbReference type="Pfam" id="PF00023">
    <property type="entry name" value="Ank"/>
    <property type="match status" value="1"/>
</dbReference>
<dbReference type="InterPro" id="IPR002110">
    <property type="entry name" value="Ankyrin_rpt"/>
</dbReference>
<evidence type="ECO:0008006" key="7">
    <source>
        <dbReference type="Google" id="ProtNLM"/>
    </source>
</evidence>
<reference evidence="6" key="1">
    <citation type="journal article" date="2023" name="Commun. Biol.">
        <title>Genome analysis of Parmales, the sister group of diatoms, reveals the evolutionary specialization of diatoms from phago-mixotrophs to photoautotrophs.</title>
        <authorList>
            <person name="Ban H."/>
            <person name="Sato S."/>
            <person name="Yoshikawa S."/>
            <person name="Yamada K."/>
            <person name="Nakamura Y."/>
            <person name="Ichinomiya M."/>
            <person name="Sato N."/>
            <person name="Blanc-Mathieu R."/>
            <person name="Endo H."/>
            <person name="Kuwata A."/>
            <person name="Ogata H."/>
        </authorList>
    </citation>
    <scope>NUCLEOTIDE SEQUENCE [LARGE SCALE GENOMIC DNA]</scope>
    <source>
        <strain evidence="6">NIES 3700</strain>
    </source>
</reference>
<proteinExistence type="predicted"/>
<dbReference type="Pfam" id="PF12796">
    <property type="entry name" value="Ank_2"/>
    <property type="match status" value="2"/>
</dbReference>
<feature type="compositionally biased region" description="Basic residues" evidence="4">
    <location>
        <begin position="12"/>
        <end position="21"/>
    </location>
</feature>
<feature type="region of interest" description="Disordered" evidence="4">
    <location>
        <begin position="1"/>
        <end position="50"/>
    </location>
</feature>
<dbReference type="AlphaFoldDB" id="A0A9W7FJT0"/>
<dbReference type="SMART" id="SM00248">
    <property type="entry name" value="ANK"/>
    <property type="match status" value="8"/>
</dbReference>
<dbReference type="PANTHER" id="PTHR24173">
    <property type="entry name" value="ANKYRIN REPEAT CONTAINING"/>
    <property type="match status" value="1"/>
</dbReference>
<evidence type="ECO:0000256" key="3">
    <source>
        <dbReference type="PROSITE-ProRule" id="PRU00023"/>
    </source>
</evidence>
<evidence type="ECO:0000313" key="6">
    <source>
        <dbReference type="Proteomes" id="UP001165122"/>
    </source>
</evidence>
<feature type="compositionally biased region" description="Polar residues" evidence="4">
    <location>
        <begin position="595"/>
        <end position="608"/>
    </location>
</feature>
<keyword evidence="6" id="KW-1185">Reference proteome</keyword>
<dbReference type="EMBL" id="BRXW01000190">
    <property type="protein sequence ID" value="GMI13316.1"/>
    <property type="molecule type" value="Genomic_DNA"/>
</dbReference>
<dbReference type="PROSITE" id="PS50088">
    <property type="entry name" value="ANK_REPEAT"/>
    <property type="match status" value="4"/>
</dbReference>
<dbReference type="Gene3D" id="1.25.40.20">
    <property type="entry name" value="Ankyrin repeat-containing domain"/>
    <property type="match status" value="2"/>
</dbReference>
<dbReference type="Proteomes" id="UP001165122">
    <property type="component" value="Unassembled WGS sequence"/>
</dbReference>
<feature type="repeat" description="ANK" evidence="3">
    <location>
        <begin position="536"/>
        <end position="568"/>
    </location>
</feature>
<keyword evidence="1" id="KW-0677">Repeat</keyword>
<feature type="compositionally biased region" description="Acidic residues" evidence="4">
    <location>
        <begin position="763"/>
        <end position="773"/>
    </location>
</feature>
<feature type="repeat" description="ANK" evidence="3">
    <location>
        <begin position="280"/>
        <end position="312"/>
    </location>
</feature>
<dbReference type="OrthoDB" id="195869at2759"/>
<keyword evidence="2 3" id="KW-0040">ANK repeat</keyword>
<name>A0A9W7FJT0_9STRA</name>
<gene>
    <name evidence="5" type="ORF">TrLO_g7932</name>
</gene>
<evidence type="ECO:0000313" key="5">
    <source>
        <dbReference type="EMBL" id="GMI13316.1"/>
    </source>
</evidence>
<dbReference type="PANTHER" id="PTHR24173:SF83">
    <property type="entry name" value="SOCS BOX DOMAIN-CONTAINING PROTEIN"/>
    <property type="match status" value="1"/>
</dbReference>
<feature type="repeat" description="ANK" evidence="3">
    <location>
        <begin position="502"/>
        <end position="534"/>
    </location>
</feature>
<evidence type="ECO:0000256" key="2">
    <source>
        <dbReference type="ARBA" id="ARBA00023043"/>
    </source>
</evidence>
<comment type="caution">
    <text evidence="5">The sequence shown here is derived from an EMBL/GenBank/DDBJ whole genome shotgun (WGS) entry which is preliminary data.</text>
</comment>
<feature type="repeat" description="ANK" evidence="3">
    <location>
        <begin position="352"/>
        <end position="384"/>
    </location>
</feature>
<accession>A0A9W7FJT0</accession>
<sequence length="791" mass="86636">MWQRLTQLASPSKKKLSKAQRRASAPAAISPTTTAQTSSSSHSNTLDFGRSAATPHSTVLSAVKVNPTHHPPTPSLAFTPANTSLPKDVKHSPETIHTYILSSDVKALKSFLNSLKGSTRNLDDSKYTLFHVIHTTLISCCSIGSLPSLNAVLEFIKKNPSNIRLPKNSTPTPLESRPLSIACYSNHASLLPTIIRHTALLERLYTPLEVVEAKIRGGTSKPTKEDVHVDQRRLSVYSLRSESAEEITTPLHVAAGRGSLECVKCLIKDFNINVNVRTSCGETPLHYACCNSRPNVVSYLLENGANPSLCDVDGGNCLHLACETGSQNCVKLILKKVSKTERVRICRSQTVNGDTPLHAAAFAGCSVSSSLLVEGGCGLGSRNRQGDTPILKACANNTKEGAETFRVLLEGLEAELKSRGAEEDVGRVLDRMINTRKRRCIDICARNNSVATLKLLLEHHCDVSAFRFSGGKIKYGNPITSGPGRHGSDFEFRSNLNEKASIKQSPLCLAAERGNSATMSLLVQYGADIDERSGDNSETPLMAAVKFGHANAVKFLLRKGAGVYVDNRNNLNLIDHLDIFLNSIRSKNPSHFRNFSDNLGGSETQIGPSNWDGAGIPTGADSGVSRVGSIQGDNDSDSDGDLSQNSYNDSIKQAARSQDRKNTRKIKRLLRLSLEGWSMDAHKVWSGRGRRAVDCWLDGRFEEEGRSFIPIEVRMHILGFMCRDHWVNGEKLEGEKETGEWLDQMKAREEREHEREEEKGIEDVEIEEREETEGNTGGHPVAESLMVGIKL</sequence>
<dbReference type="SUPFAM" id="SSF48403">
    <property type="entry name" value="Ankyrin repeat"/>
    <property type="match status" value="1"/>
</dbReference>
<feature type="region of interest" description="Disordered" evidence="4">
    <location>
        <begin position="64"/>
        <end position="90"/>
    </location>
</feature>